<evidence type="ECO:0000256" key="9">
    <source>
        <dbReference type="SAM" id="Phobius"/>
    </source>
</evidence>
<dbReference type="InterPro" id="IPR037720">
    <property type="entry name" value="C2B_Ferlin"/>
</dbReference>
<dbReference type="InterPro" id="IPR035892">
    <property type="entry name" value="C2_domain_sf"/>
</dbReference>
<evidence type="ECO:0000313" key="12">
    <source>
        <dbReference type="Proteomes" id="UP000594262"/>
    </source>
</evidence>
<evidence type="ECO:0000256" key="3">
    <source>
        <dbReference type="ARBA" id="ARBA00022723"/>
    </source>
</evidence>
<keyword evidence="12" id="KW-1185">Reference proteome</keyword>
<dbReference type="FunFam" id="2.60.40.150:FF:000034">
    <property type="entry name" value="otoferlin isoform X2"/>
    <property type="match status" value="1"/>
</dbReference>
<sequence length="1973" mass="224623">MSLVVQVKNANQLRGRYDRIARVTFRDITYQTQVYEDCSDADWDEEFDWPLDGPLLPSEYIEIQVLNHNKIFSNRVVGIFRMVLQRLINEHHLEITDSLVDNNNTVLKAQISLELTYSPPDGSIRETLFGIPPSYRDTYSDSVDGIDTRVVQPGQKISRRGSRMSLPGYKHENGGLEGSLLSLPTPSSQKKVKNNRSGSGRNQHNSSQSEDPAIFNIPMTTQKNTESNQLGVVAGPFGQMLVNKEQLSSRRGSQFSLNSSMGVKDKFHQHPKVRVEARETVKEIDYQVQLRIIEARQLSGMQLDPVCTVTIGNQKKHTAVKEQTNTPFWDEFFVFDFKMAACVLFDKIINFQVFTGRNLVTQGLLIGSFKLDIGTVYAQQDHRFVRRWAVLTDPEETLGASGAGVKGYLKVDITVLGKGDPIKEPPSVKDNEDDIESNLLLPDGVPAERPKARIVCKFYRAEGLPKMNSGLMANVKKAFTGEVRDLVDPYVDVQFAGQRAKTSVKKHTYEPEWNEQITFAELFPPLCRRIRVQLKDGDAVTDDVVGTHFIDLSQISNDGANGFMPTFGPCWVNLYGSTRDFSLFDEHNSLNAGLGEGVGFRGRLLMAVQAEMGDSASDAAIKQVEVEATPPISDTASGKEEVFQLYACIHAANMIERKTADRPIQFEMSIGNHGNTIDGQVVQEQPDPGDKEIIDDRFVQSLTPPCKAVSTDRQYYHLPYEENKPCLHIKLQWQDHRRRLYLSNMLYKLLETLTDNLDDIQERVKMDFDDTFKFLQRTLQELLQHCQHFVSIADGRISGPTIGRTKLDRERNKLCLSEIRQVADQARSVLDSIHDNTHIKENLKMVIEFQRKIQTIVTEPQDGVPDIFIWMLSGGKRVAYARIPAQHVIYSQTDYERGRDAGRLQTVFLRLPGKRGDGPKGWTIQAKLNILIWLGLHKHKKDMLKDAPKGFQMPKGANKVLAPPANHLLYSEQRKFILRAHLYQARSLIGSDASGLSDAFARVVIGSKAADTRVIWETRSPTWDQMIIFNDIVIWGDVNTIACNPPTIVTEIFDKDIGGDSEFIGRALSRPIVKLSHEKYEKPLFPPALEWFEIIRGDERAGELLAAFELLQVVEEGKCFLPEEVEPIDSPDGKILPVPDGIRPIMKKHRIEVLFWGVREMKRVNLTTVDRPQVDADCAGHVAQSTVIVNAKKNPNFANPVAYFDVDLPENERYCPPLTIRVRDCRTFGRFTLVGTHVVNSLHKYLQDPDNYKHLAEVKRTADDSSRPQSPAPKKQAMVELYDDPIDDQENDKDEQLLNEPVSKKRAKSGESSGKKSGDDDEDDEESLDWWSRYYETVKDEEREEEEKKVRENKQSKTNESMKKNKSKNIEDGDIEREKRIKTPNPKITRITIYRQELENITDFNGFNDWLHSFPLYRGKKTSDDDDDEHRIVGKFKGAIKVWKHPLPKFLEVESPTASFFKLPSNEPVNVLIRCYIVRALDLHPTDINGKSDPYVVLTLGKQKMKDRDNYVSKQLNPIFGRVFDFEAIIPMDNMMTVGVYDYDMVGSDDLIGETRIDIENRFYSRHRPTCGLSSIYATFGFNKWRDPMKPTQILARICKDESLDGPHYTAPGKCRVENMIFAASSSITDEAGNTKPSDEPCALKALHHFHRIPKKGFSLVAEHVETRSLYNPEKPGIEQGKIELWVDMFAMDMPSPGAPVEITPRKPATYELRVIIWNTEDVLMDEINLVTGEACSDIYVKGWLEGMKDEKQQTDVHYRSLTGEGNFNWRFVFPFQYQKAEEKIVIKKKANFFSWDESEEKVPSRLTLQVWDADAFSADDFIGDLCLDLAHMPRGAKTAKTCSLDTMKVEKTISIFKAKHIKGWWPFAVNTDLEEIELAGKVEAELELLTQEEAEKTPCGLGREEPQPLEKPNRPDTSFTWFMNPFKSLRYMIWEQYKFCLLKFLVVAMLIALMALFFYSMPGYTVKKIFGA</sequence>
<feature type="compositionally biased region" description="Low complexity" evidence="8">
    <location>
        <begin position="178"/>
        <end position="188"/>
    </location>
</feature>
<feature type="domain" description="C2" evidence="10">
    <location>
        <begin position="1452"/>
        <end position="1572"/>
    </location>
</feature>
<dbReference type="Pfam" id="PF16165">
    <property type="entry name" value="Ferlin_C"/>
    <property type="match status" value="1"/>
</dbReference>
<dbReference type="CDD" id="cd04037">
    <property type="entry name" value="C2E_Ferlin"/>
    <property type="match status" value="1"/>
</dbReference>
<dbReference type="InterPro" id="IPR037722">
    <property type="entry name" value="C2C_Ferlin"/>
</dbReference>
<feature type="domain" description="C2" evidence="10">
    <location>
        <begin position="960"/>
        <end position="1085"/>
    </location>
</feature>
<dbReference type="Pfam" id="PF08150">
    <property type="entry name" value="FerB"/>
    <property type="match status" value="1"/>
</dbReference>
<dbReference type="InterPro" id="IPR012968">
    <property type="entry name" value="FerIin_dom"/>
</dbReference>
<dbReference type="CDD" id="cd08374">
    <property type="entry name" value="C2F_Ferlin"/>
    <property type="match status" value="1"/>
</dbReference>
<dbReference type="Pfam" id="PF00168">
    <property type="entry name" value="C2"/>
    <property type="match status" value="6"/>
</dbReference>
<evidence type="ECO:0000256" key="6">
    <source>
        <dbReference type="ARBA" id="ARBA00022989"/>
    </source>
</evidence>
<evidence type="ECO:0000256" key="7">
    <source>
        <dbReference type="ARBA" id="ARBA00023136"/>
    </source>
</evidence>
<protein>
    <recommendedName>
        <fullName evidence="10">C2 domain-containing protein</fullName>
    </recommendedName>
</protein>
<feature type="domain" description="C2" evidence="10">
    <location>
        <begin position="1"/>
        <end position="97"/>
    </location>
</feature>
<dbReference type="CDD" id="cd04018">
    <property type="entry name" value="C2C_Ferlin"/>
    <property type="match status" value="1"/>
</dbReference>
<evidence type="ECO:0000313" key="11">
    <source>
        <dbReference type="EnsemblMetazoa" id="CLYHEMP002743.2"/>
    </source>
</evidence>
<feature type="domain" description="C2" evidence="10">
    <location>
        <begin position="1693"/>
        <end position="1843"/>
    </location>
</feature>
<dbReference type="Pfam" id="PF08151">
    <property type="entry name" value="FerI"/>
    <property type="match status" value="1"/>
</dbReference>
<dbReference type="InterPro" id="IPR037724">
    <property type="entry name" value="C2E_Ferlin"/>
</dbReference>
<dbReference type="InterPro" id="IPR055072">
    <property type="entry name" value="Ferlin_DSRM"/>
</dbReference>
<name>A0A7M5V3B7_9CNID</name>
<keyword evidence="3" id="KW-0479">Metal-binding</keyword>
<reference evidence="11" key="1">
    <citation type="submission" date="2021-01" db="UniProtKB">
        <authorList>
            <consortium name="EnsemblMetazoa"/>
        </authorList>
    </citation>
    <scope>IDENTIFICATION</scope>
</reference>
<feature type="domain" description="C2" evidence="10">
    <location>
        <begin position="269"/>
        <end position="389"/>
    </location>
</feature>
<organism evidence="11 12">
    <name type="scientific">Clytia hemisphaerica</name>
    <dbReference type="NCBI Taxonomy" id="252671"/>
    <lineage>
        <taxon>Eukaryota</taxon>
        <taxon>Metazoa</taxon>
        <taxon>Cnidaria</taxon>
        <taxon>Hydrozoa</taxon>
        <taxon>Hydroidolina</taxon>
        <taxon>Leptothecata</taxon>
        <taxon>Obeliida</taxon>
        <taxon>Clytiidae</taxon>
        <taxon>Clytia</taxon>
    </lineage>
</organism>
<dbReference type="CDD" id="cd04017">
    <property type="entry name" value="C2D_Ferlin"/>
    <property type="match status" value="1"/>
</dbReference>
<dbReference type="InterPro" id="IPR037721">
    <property type="entry name" value="Ferlin"/>
</dbReference>
<dbReference type="SMART" id="SM00239">
    <property type="entry name" value="C2"/>
    <property type="match status" value="6"/>
</dbReference>
<dbReference type="PROSITE" id="PS50004">
    <property type="entry name" value="C2"/>
    <property type="match status" value="7"/>
</dbReference>
<dbReference type="InterPro" id="IPR037725">
    <property type="entry name" value="C2F_Ferlin"/>
</dbReference>
<dbReference type="PANTHER" id="PTHR12546:SF60">
    <property type="entry name" value="MISFIRE, ISOFORM F"/>
    <property type="match status" value="1"/>
</dbReference>
<feature type="region of interest" description="Disordered" evidence="8">
    <location>
        <begin position="154"/>
        <end position="213"/>
    </location>
</feature>
<keyword evidence="5" id="KW-0106">Calcium</keyword>
<dbReference type="InterPro" id="IPR037726">
    <property type="entry name" value="C2A_Ferlin"/>
</dbReference>
<dbReference type="GO" id="GO:0016020">
    <property type="term" value="C:membrane"/>
    <property type="evidence" value="ECO:0007669"/>
    <property type="project" value="UniProtKB-SubCell"/>
</dbReference>
<dbReference type="GeneID" id="136817832"/>
<evidence type="ECO:0000256" key="2">
    <source>
        <dbReference type="ARBA" id="ARBA00022692"/>
    </source>
</evidence>
<dbReference type="InterPro" id="IPR037723">
    <property type="entry name" value="C2D_Ferlin"/>
</dbReference>
<dbReference type="OrthoDB" id="10059618at2759"/>
<proteinExistence type="predicted"/>
<evidence type="ECO:0000256" key="1">
    <source>
        <dbReference type="ARBA" id="ARBA00004167"/>
    </source>
</evidence>
<dbReference type="InterPro" id="IPR032362">
    <property type="entry name" value="Ferlin_C"/>
</dbReference>
<dbReference type="Proteomes" id="UP000594262">
    <property type="component" value="Unplaced"/>
</dbReference>
<feature type="region of interest" description="Disordered" evidence="8">
    <location>
        <begin position="1286"/>
        <end position="1326"/>
    </location>
</feature>
<keyword evidence="2 9" id="KW-0812">Transmembrane</keyword>
<comment type="subcellular location">
    <subcellularLocation>
        <location evidence="1">Membrane</location>
        <topology evidence="1">Single-pass membrane protein</topology>
    </subcellularLocation>
</comment>
<dbReference type="SUPFAM" id="SSF49562">
    <property type="entry name" value="C2 domain (Calcium/lipid-binding domain, CaLB)"/>
    <property type="match status" value="7"/>
</dbReference>
<dbReference type="GO" id="GO:0046872">
    <property type="term" value="F:metal ion binding"/>
    <property type="evidence" value="ECO:0007669"/>
    <property type="project" value="UniProtKB-KW"/>
</dbReference>
<dbReference type="SMART" id="SM01202">
    <property type="entry name" value="FerI"/>
    <property type="match status" value="1"/>
</dbReference>
<keyword evidence="7 9" id="KW-0472">Membrane</keyword>
<dbReference type="SMART" id="SM01201">
    <property type="entry name" value="FerB"/>
    <property type="match status" value="1"/>
</dbReference>
<evidence type="ECO:0000256" key="8">
    <source>
        <dbReference type="SAM" id="MobiDB-lite"/>
    </source>
</evidence>
<dbReference type="GO" id="GO:0007009">
    <property type="term" value="P:plasma membrane organization"/>
    <property type="evidence" value="ECO:0007669"/>
    <property type="project" value="TreeGrafter"/>
</dbReference>
<evidence type="ECO:0000259" key="10">
    <source>
        <dbReference type="PROSITE" id="PS50004"/>
    </source>
</evidence>
<feature type="compositionally biased region" description="Polar residues" evidence="8">
    <location>
        <begin position="195"/>
        <end position="210"/>
    </location>
</feature>
<keyword evidence="6 9" id="KW-1133">Transmembrane helix</keyword>
<keyword evidence="4" id="KW-0677">Repeat</keyword>
<dbReference type="Pfam" id="PF22901">
    <property type="entry name" value="dsrm_Ferlin"/>
    <property type="match status" value="1"/>
</dbReference>
<feature type="transmembrane region" description="Helical" evidence="9">
    <location>
        <begin position="1942"/>
        <end position="1960"/>
    </location>
</feature>
<dbReference type="CDD" id="cd08373">
    <property type="entry name" value="C2A_Ferlin"/>
    <property type="match status" value="1"/>
</dbReference>
<dbReference type="InterPro" id="IPR012561">
    <property type="entry name" value="Ferlin_B-domain"/>
</dbReference>
<dbReference type="EnsemblMetazoa" id="CLYHEMT002743.2">
    <property type="protein sequence ID" value="CLYHEMP002743.2"/>
    <property type="gene ID" value="CLYHEMG002743"/>
</dbReference>
<dbReference type="Gene3D" id="2.60.40.150">
    <property type="entry name" value="C2 domain"/>
    <property type="match status" value="6"/>
</dbReference>
<accession>A0A7M5V3B7</accession>
<feature type="region of interest" description="Disordered" evidence="8">
    <location>
        <begin position="1341"/>
        <end position="1372"/>
    </location>
</feature>
<feature type="domain" description="C2" evidence="10">
    <location>
        <begin position="1131"/>
        <end position="1255"/>
    </location>
</feature>
<dbReference type="RefSeq" id="XP_066930262.1">
    <property type="nucleotide sequence ID" value="XM_067074161.1"/>
</dbReference>
<dbReference type="InterPro" id="IPR000008">
    <property type="entry name" value="C2_dom"/>
</dbReference>
<evidence type="ECO:0000256" key="5">
    <source>
        <dbReference type="ARBA" id="ARBA00022837"/>
    </source>
</evidence>
<feature type="domain" description="C2" evidence="10">
    <location>
        <begin position="431"/>
        <end position="567"/>
    </location>
</feature>
<dbReference type="PANTHER" id="PTHR12546">
    <property type="entry name" value="FER-1-LIKE"/>
    <property type="match status" value="1"/>
</dbReference>
<evidence type="ECO:0000256" key="4">
    <source>
        <dbReference type="ARBA" id="ARBA00022737"/>
    </source>
</evidence>
<dbReference type="CDD" id="cd04011">
    <property type="entry name" value="C2B_Ferlin"/>
    <property type="match status" value="1"/>
</dbReference>